<organism evidence="9 10">
    <name type="scientific">Ziziphus jujuba</name>
    <name type="common">Chinese jujube</name>
    <name type="synonym">Ziziphus sativa</name>
    <dbReference type="NCBI Taxonomy" id="326968"/>
    <lineage>
        <taxon>Eukaryota</taxon>
        <taxon>Viridiplantae</taxon>
        <taxon>Streptophyta</taxon>
        <taxon>Embryophyta</taxon>
        <taxon>Tracheophyta</taxon>
        <taxon>Spermatophyta</taxon>
        <taxon>Magnoliopsida</taxon>
        <taxon>eudicotyledons</taxon>
        <taxon>Gunneridae</taxon>
        <taxon>Pentapetalae</taxon>
        <taxon>rosids</taxon>
        <taxon>fabids</taxon>
        <taxon>Rosales</taxon>
        <taxon>Rhamnaceae</taxon>
        <taxon>Paliureae</taxon>
        <taxon>Ziziphus</taxon>
    </lineage>
</organism>
<dbReference type="SUPFAM" id="SSF56112">
    <property type="entry name" value="Protein kinase-like (PK-like)"/>
    <property type="match status" value="1"/>
</dbReference>
<evidence type="ECO:0000256" key="7">
    <source>
        <dbReference type="ARBA" id="ARBA00023180"/>
    </source>
</evidence>
<dbReference type="InterPro" id="IPR011009">
    <property type="entry name" value="Kinase-like_dom_sf"/>
</dbReference>
<dbReference type="InterPro" id="IPR045874">
    <property type="entry name" value="LRK10/LRL21-25-like"/>
</dbReference>
<evidence type="ECO:0000256" key="4">
    <source>
        <dbReference type="ARBA" id="ARBA00022729"/>
    </source>
</evidence>
<reference evidence="10" key="2">
    <citation type="submission" date="2025-08" db="UniProtKB">
        <authorList>
            <consortium name="RefSeq"/>
        </authorList>
    </citation>
    <scope>IDENTIFICATION</scope>
    <source>
        <tissue evidence="10">Seedling</tissue>
    </source>
</reference>
<keyword evidence="4" id="KW-0732">Signal</keyword>
<keyword evidence="3" id="KW-0812">Transmembrane</keyword>
<reference evidence="9" key="1">
    <citation type="submission" date="2025-05" db="UniProtKB">
        <authorList>
            <consortium name="RefSeq"/>
        </authorList>
    </citation>
    <scope>NUCLEOTIDE SEQUENCE [LARGE SCALE GENOMIC DNA]</scope>
</reference>
<dbReference type="PANTHER" id="PTHR27009">
    <property type="entry name" value="RUST RESISTANCE KINASE LR10-RELATED"/>
    <property type="match status" value="1"/>
</dbReference>
<keyword evidence="6" id="KW-0472">Membrane</keyword>
<feature type="domain" description="Protein kinase" evidence="8">
    <location>
        <begin position="1"/>
        <end position="127"/>
    </location>
</feature>
<dbReference type="GeneID" id="132800801"/>
<keyword evidence="5" id="KW-1133">Transmembrane helix</keyword>
<accession>A0ABM4A2X5</accession>
<keyword evidence="2" id="KW-0723">Serine/threonine-protein kinase</keyword>
<dbReference type="InterPro" id="IPR000719">
    <property type="entry name" value="Prot_kinase_dom"/>
</dbReference>
<evidence type="ECO:0000256" key="1">
    <source>
        <dbReference type="ARBA" id="ARBA00004479"/>
    </source>
</evidence>
<keyword evidence="7" id="KW-0325">Glycoprotein</keyword>
<evidence type="ECO:0000256" key="5">
    <source>
        <dbReference type="ARBA" id="ARBA00022989"/>
    </source>
</evidence>
<evidence type="ECO:0000259" key="8">
    <source>
        <dbReference type="PROSITE" id="PS50011"/>
    </source>
</evidence>
<comment type="subcellular location">
    <subcellularLocation>
        <location evidence="1">Membrane</location>
        <topology evidence="1">Single-pass type I membrane protein</topology>
    </subcellularLocation>
</comment>
<evidence type="ECO:0000256" key="6">
    <source>
        <dbReference type="ARBA" id="ARBA00023136"/>
    </source>
</evidence>
<proteinExistence type="predicted"/>
<keyword evidence="9" id="KW-1185">Reference proteome</keyword>
<protein>
    <submittedName>
        <fullName evidence="10">Rust resistance kinase Lr10-like</fullName>
    </submittedName>
</protein>
<evidence type="ECO:0000256" key="3">
    <source>
        <dbReference type="ARBA" id="ARBA00022692"/>
    </source>
</evidence>
<name>A0ABM4A2X5_ZIZJJ</name>
<dbReference type="Proteomes" id="UP001652623">
    <property type="component" value="Chromosome 2"/>
</dbReference>
<keyword evidence="2" id="KW-0808">Transferase</keyword>
<dbReference type="RefSeq" id="XP_060671084.1">
    <property type="nucleotide sequence ID" value="XM_060815101.1"/>
</dbReference>
<evidence type="ECO:0000256" key="2">
    <source>
        <dbReference type="ARBA" id="ARBA00022527"/>
    </source>
</evidence>
<dbReference type="Gene3D" id="1.10.510.10">
    <property type="entry name" value="Transferase(Phosphotransferase) domain 1"/>
    <property type="match status" value="1"/>
</dbReference>
<evidence type="ECO:0000313" key="10">
    <source>
        <dbReference type="RefSeq" id="XP_060671084.1"/>
    </source>
</evidence>
<gene>
    <name evidence="10" type="primary">LOC132800801</name>
</gene>
<evidence type="ECO:0000313" key="9">
    <source>
        <dbReference type="Proteomes" id="UP001652623"/>
    </source>
</evidence>
<dbReference type="PROSITE" id="PS50011">
    <property type="entry name" value="PROTEIN_KINASE_DOM"/>
    <property type="match status" value="1"/>
</dbReference>
<sequence length="127" mass="14113">MLEKSKANGQEFNNEVFTVGSIHHVNVVVSNFKLARLSPLGNSIVSLTVARGTIGYIALELLYKNIGAVSIKADVYSFRMLLMEMASRRKNLNAGADHTSQIYIPSWIYDQFKEGNDVEMDGGIEDE</sequence>
<keyword evidence="2" id="KW-0418">Kinase</keyword>